<keyword evidence="3" id="KW-1185">Reference proteome</keyword>
<feature type="transmembrane region" description="Helical" evidence="1">
    <location>
        <begin position="25"/>
        <end position="54"/>
    </location>
</feature>
<dbReference type="Proteomes" id="UP000570823">
    <property type="component" value="Unassembled WGS sequence"/>
</dbReference>
<keyword evidence="1" id="KW-1133">Transmembrane helix</keyword>
<gene>
    <name evidence="2" type="ORF">HWN36_05640</name>
</gene>
<proteinExistence type="predicted"/>
<reference evidence="2 3" key="1">
    <citation type="submission" date="2020-06" db="EMBL/GenBank/DDBJ databases">
        <title>Methanofollis fontis sp. nov., a methanogen isolated from marine sediments near a cold seep at Four-Way Closure Ridge offshore southwestern Taiwan.</title>
        <authorList>
            <person name="Chen S.-C."/>
            <person name="Teng N.-H."/>
            <person name="Lin Y.-S."/>
            <person name="Lai M.-C."/>
            <person name="Chen H.-H."/>
            <person name="Wang C.-C."/>
        </authorList>
    </citation>
    <scope>NUCLEOTIDE SEQUENCE [LARGE SCALE GENOMIC DNA]</scope>
    <source>
        <strain evidence="2 3">DSM 2702</strain>
    </source>
</reference>
<accession>A0A7K4HNR1</accession>
<dbReference type="EMBL" id="JABXWR010000001">
    <property type="protein sequence ID" value="NVO66802.1"/>
    <property type="molecule type" value="Genomic_DNA"/>
</dbReference>
<keyword evidence="1" id="KW-0812">Transmembrane</keyword>
<evidence type="ECO:0000313" key="3">
    <source>
        <dbReference type="Proteomes" id="UP000570823"/>
    </source>
</evidence>
<keyword evidence="1" id="KW-0472">Membrane</keyword>
<name>A0A7K4HNR1_9EURY</name>
<sequence length="72" mass="7369">MLTIISGLIASVVLGHIRRYVIGMAVSAVALPLGAAAVVLGFLVVPAILFALFARPVGRKAGRSREGGRLSA</sequence>
<evidence type="ECO:0000313" key="2">
    <source>
        <dbReference type="EMBL" id="NVO66802.1"/>
    </source>
</evidence>
<organism evidence="2 3">
    <name type="scientific">Methanofollis tationis</name>
    <dbReference type="NCBI Taxonomy" id="81417"/>
    <lineage>
        <taxon>Archaea</taxon>
        <taxon>Methanobacteriati</taxon>
        <taxon>Methanobacteriota</taxon>
        <taxon>Stenosarchaea group</taxon>
        <taxon>Methanomicrobia</taxon>
        <taxon>Methanomicrobiales</taxon>
        <taxon>Methanomicrobiaceae</taxon>
        <taxon>Methanofollis</taxon>
    </lineage>
</organism>
<dbReference type="RefSeq" id="WP_176788463.1">
    <property type="nucleotide sequence ID" value="NZ_JABXWR010000001.1"/>
</dbReference>
<comment type="caution">
    <text evidence="2">The sequence shown here is derived from an EMBL/GenBank/DDBJ whole genome shotgun (WGS) entry which is preliminary data.</text>
</comment>
<evidence type="ECO:0000256" key="1">
    <source>
        <dbReference type="SAM" id="Phobius"/>
    </source>
</evidence>
<protein>
    <submittedName>
        <fullName evidence="2">Uncharacterized protein</fullName>
    </submittedName>
</protein>
<dbReference type="AlphaFoldDB" id="A0A7K4HNR1"/>